<evidence type="ECO:0008006" key="3">
    <source>
        <dbReference type="Google" id="ProtNLM"/>
    </source>
</evidence>
<dbReference type="GeneID" id="114160385"/>
<accession>A0A3B5MTS7</accession>
<dbReference type="STRING" id="32473.ENSXCOP00000027163"/>
<dbReference type="InterPro" id="IPR055325">
    <property type="entry name" value="CF161"/>
</dbReference>
<dbReference type="Ensembl" id="ENSXCOT00000027496.1">
    <property type="protein sequence ID" value="ENSXCOP00000027163.1"/>
    <property type="gene ID" value="ENSXCOG00000020277.1"/>
</dbReference>
<evidence type="ECO:0000313" key="1">
    <source>
        <dbReference type="Ensembl" id="ENSXCOP00000027163.1"/>
    </source>
</evidence>
<name>A0A3B5MTS7_9TELE</name>
<protein>
    <recommendedName>
        <fullName evidence="3">Cilia and flagella associated protein 161</fullName>
    </recommendedName>
</protein>
<evidence type="ECO:0000313" key="2">
    <source>
        <dbReference type="Proteomes" id="UP000261380"/>
    </source>
</evidence>
<dbReference type="CTD" id="161502"/>
<dbReference type="RefSeq" id="XP_027898764.1">
    <property type="nucleotide sequence ID" value="XM_028042963.1"/>
</dbReference>
<reference evidence="1" key="2">
    <citation type="submission" date="2025-09" db="UniProtKB">
        <authorList>
            <consortium name="Ensembl"/>
        </authorList>
    </citation>
    <scope>IDENTIFICATION</scope>
</reference>
<dbReference type="KEGG" id="xco:114160385"/>
<dbReference type="GeneTree" id="ENSGT00390000018488"/>
<dbReference type="GO" id="GO:0031514">
    <property type="term" value="C:motile cilium"/>
    <property type="evidence" value="ECO:0007669"/>
    <property type="project" value="TreeGrafter"/>
</dbReference>
<dbReference type="Pfam" id="PF24569">
    <property type="entry name" value="CFAP161"/>
    <property type="match status" value="1"/>
</dbReference>
<keyword evidence="2" id="KW-1185">Reference proteome</keyword>
<dbReference type="PANTHER" id="PTHR24274:SF1">
    <property type="entry name" value="CILIA- AND FLAGELLA-ASSOCIATED PROTEIN 161"/>
    <property type="match status" value="1"/>
</dbReference>
<sequence length="287" mass="32117">MTYRRLYQPKVKTGNWFEELLIKEDTIKEFLNKRGRGELLSQKVDFLKQNILKPVNLSATINGQLRFGDVVMLVNVGGADREHSALSINANIDNLVKTSPPSIKIPCGVSGGRGIQSCVRTAFIITSVDGSPEGSTLHFDQSFALRTTSGFAKGLYLTSDKPRFIKCAKKSGLQDVYLDETLSILSRWKISHFDPQERFESEGLPVPANEKVLVVHCMTNQGLAVLSEKQLWTAYGREYEVVAHTFLDTHRAEQDVNFWILGTSDPAGDGLLFLRHLQLEVHVQQPT</sequence>
<organism evidence="1 2">
    <name type="scientific">Xiphophorus couchianus</name>
    <name type="common">Monterrey platyfish</name>
    <dbReference type="NCBI Taxonomy" id="32473"/>
    <lineage>
        <taxon>Eukaryota</taxon>
        <taxon>Metazoa</taxon>
        <taxon>Chordata</taxon>
        <taxon>Craniata</taxon>
        <taxon>Vertebrata</taxon>
        <taxon>Euteleostomi</taxon>
        <taxon>Actinopterygii</taxon>
        <taxon>Neopterygii</taxon>
        <taxon>Teleostei</taxon>
        <taxon>Neoteleostei</taxon>
        <taxon>Acanthomorphata</taxon>
        <taxon>Ovalentaria</taxon>
        <taxon>Atherinomorphae</taxon>
        <taxon>Cyprinodontiformes</taxon>
        <taxon>Poeciliidae</taxon>
        <taxon>Poeciliinae</taxon>
        <taxon>Xiphophorus</taxon>
    </lineage>
</organism>
<dbReference type="Proteomes" id="UP000261380">
    <property type="component" value="Unplaced"/>
</dbReference>
<dbReference type="PANTHER" id="PTHR24274">
    <property type="entry name" value="CILIA- AND FLAGELLA-ASSOCIATED PROTEIN 161"/>
    <property type="match status" value="1"/>
</dbReference>
<proteinExistence type="predicted"/>
<dbReference type="GO" id="GO:0060271">
    <property type="term" value="P:cilium assembly"/>
    <property type="evidence" value="ECO:0007669"/>
    <property type="project" value="TreeGrafter"/>
</dbReference>
<reference evidence="1" key="1">
    <citation type="submission" date="2025-08" db="UniProtKB">
        <authorList>
            <consortium name="Ensembl"/>
        </authorList>
    </citation>
    <scope>IDENTIFICATION</scope>
</reference>
<dbReference type="AlphaFoldDB" id="A0A3B5MTS7"/>